<dbReference type="InterPro" id="IPR013087">
    <property type="entry name" value="Znf_C2H2_type"/>
</dbReference>
<proteinExistence type="predicted"/>
<evidence type="ECO:0000256" key="2">
    <source>
        <dbReference type="SAM" id="MobiDB-lite"/>
    </source>
</evidence>
<dbReference type="GO" id="GO:0006355">
    <property type="term" value="P:regulation of DNA-templated transcription"/>
    <property type="evidence" value="ECO:0007669"/>
    <property type="project" value="InterPro"/>
</dbReference>
<feature type="domain" description="C2H2-type" evidence="3">
    <location>
        <begin position="4"/>
        <end position="31"/>
    </location>
</feature>
<dbReference type="SUPFAM" id="SSF57667">
    <property type="entry name" value="beta-beta-alpha zinc fingers"/>
    <property type="match status" value="1"/>
</dbReference>
<protein>
    <submittedName>
        <fullName evidence="5">Zinc finger protein ZAT9</fullName>
    </submittedName>
</protein>
<reference evidence="5" key="2">
    <citation type="submission" date="2025-08" db="UniProtKB">
        <authorList>
            <consortium name="RefSeq"/>
        </authorList>
    </citation>
    <scope>IDENTIFICATION</scope>
    <source>
        <tissue evidence="5">Leaf</tissue>
    </source>
</reference>
<feature type="domain" description="C2H2-type" evidence="3">
    <location>
        <begin position="214"/>
        <end position="241"/>
    </location>
</feature>
<dbReference type="OrthoDB" id="9411774at2759"/>
<dbReference type="Gene3D" id="3.30.160.60">
    <property type="entry name" value="Classic Zinc Finger"/>
    <property type="match status" value="1"/>
</dbReference>
<keyword evidence="1" id="KW-0863">Zinc-finger</keyword>
<dbReference type="AlphaFoldDB" id="A0A9R0JWN6"/>
<dbReference type="PANTHER" id="PTHR46326">
    <property type="entry name" value="ZINC FINGER PROTEIN ZAT1-RELATED"/>
    <property type="match status" value="1"/>
</dbReference>
<dbReference type="PANTHER" id="PTHR46326:SF2">
    <property type="entry name" value="ZINC FINGER PROTEIN ZAT1-RELATED"/>
    <property type="match status" value="1"/>
</dbReference>
<gene>
    <name evidence="5" type="primary">LOC110788970</name>
</gene>
<feature type="compositionally biased region" description="Basic and acidic residues" evidence="2">
    <location>
        <begin position="94"/>
        <end position="104"/>
    </location>
</feature>
<dbReference type="KEGG" id="soe:110788970"/>
<evidence type="ECO:0000256" key="1">
    <source>
        <dbReference type="PROSITE-ProRule" id="PRU00042"/>
    </source>
</evidence>
<keyword evidence="1" id="KW-0479">Metal-binding</keyword>
<dbReference type="RefSeq" id="XP_021849300.1">
    <property type="nucleotide sequence ID" value="XM_021993608.2"/>
</dbReference>
<dbReference type="InterPro" id="IPR044303">
    <property type="entry name" value="ZAT1/4/9"/>
</dbReference>
<dbReference type="SMART" id="SM00355">
    <property type="entry name" value="ZnF_C2H2"/>
    <property type="match status" value="3"/>
</dbReference>
<feature type="domain" description="C2H2-type" evidence="3">
    <location>
        <begin position="269"/>
        <end position="291"/>
    </location>
</feature>
<reference evidence="4" key="1">
    <citation type="journal article" date="2021" name="Nat. Commun.">
        <title>Genomic analyses provide insights into spinach domestication and the genetic basis of agronomic traits.</title>
        <authorList>
            <person name="Cai X."/>
            <person name="Sun X."/>
            <person name="Xu C."/>
            <person name="Sun H."/>
            <person name="Wang X."/>
            <person name="Ge C."/>
            <person name="Zhang Z."/>
            <person name="Wang Q."/>
            <person name="Fei Z."/>
            <person name="Jiao C."/>
            <person name="Wang Q."/>
        </authorList>
    </citation>
    <scope>NUCLEOTIDE SEQUENCE [LARGE SCALE GENOMIC DNA]</scope>
    <source>
        <strain evidence="4">cv. Varoflay</strain>
    </source>
</reference>
<accession>A0A9R0JWN6</accession>
<feature type="compositionally biased region" description="Low complexity" evidence="2">
    <location>
        <begin position="118"/>
        <end position="127"/>
    </location>
</feature>
<dbReference type="Proteomes" id="UP000813463">
    <property type="component" value="Chromosome 2"/>
</dbReference>
<keyword evidence="4" id="KW-1185">Reference proteome</keyword>
<feature type="compositionally biased region" description="Pro residues" evidence="2">
    <location>
        <begin position="31"/>
        <end position="47"/>
    </location>
</feature>
<feature type="compositionally biased region" description="Low complexity" evidence="2">
    <location>
        <begin position="48"/>
        <end position="75"/>
    </location>
</feature>
<dbReference type="Pfam" id="PF13912">
    <property type="entry name" value="zf-C2H2_6"/>
    <property type="match status" value="3"/>
</dbReference>
<dbReference type="GeneID" id="110788970"/>
<evidence type="ECO:0000313" key="4">
    <source>
        <dbReference type="Proteomes" id="UP000813463"/>
    </source>
</evidence>
<evidence type="ECO:0000313" key="5">
    <source>
        <dbReference type="RefSeq" id="XP_021849300.1"/>
    </source>
</evidence>
<dbReference type="GO" id="GO:0008270">
    <property type="term" value="F:zinc ion binding"/>
    <property type="evidence" value="ECO:0007669"/>
    <property type="project" value="UniProtKB-KW"/>
</dbReference>
<feature type="compositionally biased region" description="Basic residues" evidence="2">
    <location>
        <begin position="106"/>
        <end position="117"/>
    </location>
</feature>
<keyword evidence="1" id="KW-0862">Zinc</keyword>
<dbReference type="PROSITE" id="PS50157">
    <property type="entry name" value="ZINC_FINGER_C2H2_2"/>
    <property type="match status" value="3"/>
</dbReference>
<feature type="region of interest" description="Disordered" evidence="2">
    <location>
        <begin position="21"/>
        <end position="131"/>
    </location>
</feature>
<sequence length="337" mass="37990">MERQRCKLCYRKFANGRALGGHMRSHMMNLPIPPKPDPPRPLPPPPKKLQTPSCETVSETESPSSPPFSSSSSSGSERDAVAEPTGSSSLITLQDRESETESFKKNPTRKRRSKRIISKPSSSTTSSEYHFQRRHYRHLNEYDPDDFIINNNNNNSAEEAAAVEAPGSSVSEVTSDEDLAFCLMMMSRDKWNDDCDIGTTRTTTTTRTSNKKRYKCDTCNKVFKSYQALGGHRASHKKQRLRDDGNDRIISYLYEEDERLEEELEKKVHECPVCYRVFASGQALGGHKRSHVLANNNTNSPKKSKKMVITDNESLIDLNLPAPVDDDDDSAVSDVHF</sequence>
<dbReference type="InterPro" id="IPR036236">
    <property type="entry name" value="Znf_C2H2_sf"/>
</dbReference>
<evidence type="ECO:0000259" key="3">
    <source>
        <dbReference type="PROSITE" id="PS50157"/>
    </source>
</evidence>
<organism evidence="4 5">
    <name type="scientific">Spinacia oleracea</name>
    <name type="common">Spinach</name>
    <dbReference type="NCBI Taxonomy" id="3562"/>
    <lineage>
        <taxon>Eukaryota</taxon>
        <taxon>Viridiplantae</taxon>
        <taxon>Streptophyta</taxon>
        <taxon>Embryophyta</taxon>
        <taxon>Tracheophyta</taxon>
        <taxon>Spermatophyta</taxon>
        <taxon>Magnoliopsida</taxon>
        <taxon>eudicotyledons</taxon>
        <taxon>Gunneridae</taxon>
        <taxon>Pentapetalae</taxon>
        <taxon>Caryophyllales</taxon>
        <taxon>Chenopodiaceae</taxon>
        <taxon>Chenopodioideae</taxon>
        <taxon>Anserineae</taxon>
        <taxon>Spinacia</taxon>
    </lineage>
</organism>
<name>A0A9R0JWN6_SPIOL</name>
<dbReference type="PROSITE" id="PS00028">
    <property type="entry name" value="ZINC_FINGER_C2H2_1"/>
    <property type="match status" value="3"/>
</dbReference>